<keyword evidence="5" id="KW-0547">Nucleotide-binding</keyword>
<dbReference type="NCBIfam" id="TIGR01727">
    <property type="entry name" value="oligo_HPY"/>
    <property type="match status" value="1"/>
</dbReference>
<dbReference type="GO" id="GO:0016887">
    <property type="term" value="F:ATP hydrolysis activity"/>
    <property type="evidence" value="ECO:0007669"/>
    <property type="project" value="InterPro"/>
</dbReference>
<dbReference type="SMART" id="SM00382">
    <property type="entry name" value="AAA"/>
    <property type="match status" value="1"/>
</dbReference>
<comment type="similarity">
    <text evidence="2">Belongs to the ABC transporter superfamily.</text>
</comment>
<dbReference type="AlphaFoldDB" id="A0A068T3I0"/>
<dbReference type="EMBL" id="HG938354">
    <property type="protein sequence ID" value="CDN51960.1"/>
    <property type="molecule type" value="Genomic_DNA"/>
</dbReference>
<evidence type="ECO:0000313" key="9">
    <source>
        <dbReference type="EMBL" id="CDN51960.1"/>
    </source>
</evidence>
<dbReference type="PROSITE" id="PS00211">
    <property type="entry name" value="ABC_TRANSPORTER_1"/>
    <property type="match status" value="1"/>
</dbReference>
<dbReference type="Gene3D" id="3.40.50.300">
    <property type="entry name" value="P-loop containing nucleotide triphosphate hydrolases"/>
    <property type="match status" value="1"/>
</dbReference>
<dbReference type="PANTHER" id="PTHR43297">
    <property type="entry name" value="OLIGOPEPTIDE TRANSPORT ATP-BINDING PROTEIN APPD"/>
    <property type="match status" value="1"/>
</dbReference>
<evidence type="ECO:0000259" key="8">
    <source>
        <dbReference type="PROSITE" id="PS50893"/>
    </source>
</evidence>
<keyword evidence="3" id="KW-0813">Transport</keyword>
<dbReference type="SUPFAM" id="SSF52540">
    <property type="entry name" value="P-loop containing nucleoside triphosphate hydrolases"/>
    <property type="match status" value="1"/>
</dbReference>
<reference evidence="10" key="1">
    <citation type="journal article" date="2014" name="BMC Genomics">
        <title>Genome sequencing of two Neorhizobium galegae strains reveals a noeT gene responsible for the unusual acetylation of the nodulation factors.</title>
        <authorList>
            <person name="Osterman J."/>
            <person name="Marsh J."/>
            <person name="Laine P.K."/>
            <person name="Zeng Z."/>
            <person name="Alatalo E."/>
            <person name="Sullivan J.T."/>
            <person name="Young J.P."/>
            <person name="Thomas-Oates J."/>
            <person name="Paulin L."/>
            <person name="Lindstrom K."/>
        </authorList>
    </citation>
    <scope>NUCLEOTIDE SEQUENCE [LARGE SCALE GENOMIC DNA]</scope>
    <source>
        <strain evidence="10">HAMBI 540</strain>
    </source>
</reference>
<dbReference type="InterPro" id="IPR027417">
    <property type="entry name" value="P-loop_NTPase"/>
</dbReference>
<dbReference type="InterPro" id="IPR017871">
    <property type="entry name" value="ABC_transporter-like_CS"/>
</dbReference>
<accession>A0A068T3I0</accession>
<keyword evidence="9" id="KW-0614">Plasmid</keyword>
<evidence type="ECO:0000256" key="2">
    <source>
        <dbReference type="ARBA" id="ARBA00005417"/>
    </source>
</evidence>
<dbReference type="InterPro" id="IPR013563">
    <property type="entry name" value="Oligopep_ABC_C"/>
</dbReference>
<evidence type="ECO:0000256" key="3">
    <source>
        <dbReference type="ARBA" id="ARBA00022448"/>
    </source>
</evidence>
<evidence type="ECO:0000256" key="1">
    <source>
        <dbReference type="ARBA" id="ARBA00004417"/>
    </source>
</evidence>
<sequence length="349" mass="38071">MTLTQTQTQTQTAQPLLDVRGLTTNFYTEDGIVRAVRDVSFHVMPGETLGVVGESGCGKSITGLSIMRLVPTPPGRIDGGEVLFDGRDLLKLSANDMRDVRGSSMSMIFQDPMTSLNPVLTIEHQIGETVRRHHGLTRSQARAHAIDLLRRVGIPNAVQRADEYPHQFSGGMRQRVMIAIALSCDPRLVIADEPTTALDVTIQAQILELMKDLQSQHRSGLIMITHSMGVVAGIADRIQVMYAGTIVETATAEELFANPRHPYTVGLMQSIPHLNARDKTPLRPINGLPPGLIDPPDACPFAPRCSYARAACREVRPPLQEVTAGHSSACWFWDEVSRERSASLAGAIA</sequence>
<name>A0A068T3I0_NEOGA</name>
<keyword evidence="10" id="KW-1185">Reference proteome</keyword>
<dbReference type="RefSeq" id="WP_046601107.1">
    <property type="nucleotide sequence ID" value="NZ_HG938354.1"/>
</dbReference>
<evidence type="ECO:0000256" key="7">
    <source>
        <dbReference type="ARBA" id="ARBA00023136"/>
    </source>
</evidence>
<evidence type="ECO:0000313" key="10">
    <source>
        <dbReference type="Proteomes" id="UP000028181"/>
    </source>
</evidence>
<protein>
    <submittedName>
        <fullName evidence="9">Oligopeptide transport ATP-binding protein OppD</fullName>
    </submittedName>
</protein>
<dbReference type="Pfam" id="PF00005">
    <property type="entry name" value="ABC_tran"/>
    <property type="match status" value="1"/>
</dbReference>
<gene>
    <name evidence="9" type="primary">oppD</name>
    <name evidence="9" type="ORF">RG540_PA12840</name>
</gene>
<evidence type="ECO:0000256" key="6">
    <source>
        <dbReference type="ARBA" id="ARBA00022840"/>
    </source>
</evidence>
<dbReference type="PANTHER" id="PTHR43297:SF2">
    <property type="entry name" value="DIPEPTIDE TRANSPORT ATP-BINDING PROTEIN DPPD"/>
    <property type="match status" value="1"/>
</dbReference>
<evidence type="ECO:0000256" key="5">
    <source>
        <dbReference type="ARBA" id="ARBA00022741"/>
    </source>
</evidence>
<dbReference type="GO" id="GO:0005886">
    <property type="term" value="C:plasma membrane"/>
    <property type="evidence" value="ECO:0007669"/>
    <property type="project" value="UniProtKB-SubCell"/>
</dbReference>
<geneLocation type="plasmid" evidence="10">
    <name>II</name>
</geneLocation>
<dbReference type="OrthoDB" id="9815712at2"/>
<comment type="subcellular location">
    <subcellularLocation>
        <location evidence="1">Cell inner membrane</location>
        <topology evidence="1">Peripheral membrane protein</topology>
    </subcellularLocation>
</comment>
<dbReference type="InterPro" id="IPR050388">
    <property type="entry name" value="ABC_Ni/Peptide_Import"/>
</dbReference>
<dbReference type="GO" id="GO:0055085">
    <property type="term" value="P:transmembrane transport"/>
    <property type="evidence" value="ECO:0007669"/>
    <property type="project" value="UniProtKB-ARBA"/>
</dbReference>
<dbReference type="InterPro" id="IPR003593">
    <property type="entry name" value="AAA+_ATPase"/>
</dbReference>
<feature type="domain" description="ABC transporter" evidence="8">
    <location>
        <begin position="19"/>
        <end position="268"/>
    </location>
</feature>
<dbReference type="PATRIC" id="fig|1028800.3.peg.5924"/>
<dbReference type="HOGENOM" id="CLU_000604_1_23_5"/>
<dbReference type="GO" id="GO:0015833">
    <property type="term" value="P:peptide transport"/>
    <property type="evidence" value="ECO:0007669"/>
    <property type="project" value="InterPro"/>
</dbReference>
<dbReference type="GO" id="GO:0005524">
    <property type="term" value="F:ATP binding"/>
    <property type="evidence" value="ECO:0007669"/>
    <property type="project" value="UniProtKB-KW"/>
</dbReference>
<keyword evidence="7" id="KW-0472">Membrane</keyword>
<dbReference type="CDD" id="cd03257">
    <property type="entry name" value="ABC_NikE_OppD_transporters"/>
    <property type="match status" value="1"/>
</dbReference>
<keyword evidence="4" id="KW-1003">Cell membrane</keyword>
<keyword evidence="6 9" id="KW-0067">ATP-binding</keyword>
<dbReference type="InterPro" id="IPR003439">
    <property type="entry name" value="ABC_transporter-like_ATP-bd"/>
</dbReference>
<organism evidence="9 10">
    <name type="scientific">Neorhizobium galegae bv. orientalis str. HAMBI 540</name>
    <dbReference type="NCBI Taxonomy" id="1028800"/>
    <lineage>
        <taxon>Bacteria</taxon>
        <taxon>Pseudomonadati</taxon>
        <taxon>Pseudomonadota</taxon>
        <taxon>Alphaproteobacteria</taxon>
        <taxon>Hyphomicrobiales</taxon>
        <taxon>Rhizobiaceae</taxon>
        <taxon>Rhizobium/Agrobacterium group</taxon>
        <taxon>Neorhizobium</taxon>
    </lineage>
</organism>
<dbReference type="FunFam" id="3.40.50.300:FF:000016">
    <property type="entry name" value="Oligopeptide ABC transporter ATP-binding component"/>
    <property type="match status" value="1"/>
</dbReference>
<evidence type="ECO:0000256" key="4">
    <source>
        <dbReference type="ARBA" id="ARBA00022475"/>
    </source>
</evidence>
<dbReference type="GeneID" id="24260360"/>
<dbReference type="KEGG" id="ngg:RG540_PA12840"/>
<proteinExistence type="inferred from homology"/>
<dbReference type="Proteomes" id="UP000028181">
    <property type="component" value="Plasmid pHAMBI540a"/>
</dbReference>
<dbReference type="Pfam" id="PF08352">
    <property type="entry name" value="oligo_HPY"/>
    <property type="match status" value="1"/>
</dbReference>
<dbReference type="PROSITE" id="PS50893">
    <property type="entry name" value="ABC_TRANSPORTER_2"/>
    <property type="match status" value="1"/>
</dbReference>
<dbReference type="eggNOG" id="COG0444">
    <property type="taxonomic scope" value="Bacteria"/>
</dbReference>